<feature type="signal peptide" evidence="1">
    <location>
        <begin position="1"/>
        <end position="15"/>
    </location>
</feature>
<feature type="chain" id="PRO_5047044263" description="Porin" evidence="1">
    <location>
        <begin position="16"/>
        <end position="338"/>
    </location>
</feature>
<gene>
    <name evidence="2" type="ORF">GCM10023313_11980</name>
</gene>
<accession>A0ABP9FND2</accession>
<dbReference type="EMBL" id="BAABJI010000001">
    <property type="protein sequence ID" value="GAA4910434.1"/>
    <property type="molecule type" value="Genomic_DNA"/>
</dbReference>
<reference evidence="3" key="1">
    <citation type="journal article" date="2019" name="Int. J. Syst. Evol. Microbiol.">
        <title>The Global Catalogue of Microorganisms (GCM) 10K type strain sequencing project: providing services to taxonomists for standard genome sequencing and annotation.</title>
        <authorList>
            <consortium name="The Broad Institute Genomics Platform"/>
            <consortium name="The Broad Institute Genome Sequencing Center for Infectious Disease"/>
            <person name="Wu L."/>
            <person name="Ma J."/>
        </authorList>
    </citation>
    <scope>NUCLEOTIDE SEQUENCE [LARGE SCALE GENOMIC DNA]</scope>
    <source>
        <strain evidence="3">JCM 18283</strain>
    </source>
</reference>
<proteinExistence type="predicted"/>
<evidence type="ECO:0000256" key="1">
    <source>
        <dbReference type="SAM" id="SignalP"/>
    </source>
</evidence>
<evidence type="ECO:0000313" key="2">
    <source>
        <dbReference type="EMBL" id="GAA4910434.1"/>
    </source>
</evidence>
<name>A0ABP9FND2_9SPHI</name>
<organism evidence="2 3">
    <name type="scientific">Mucilaginibacter defluvii</name>
    <dbReference type="NCBI Taxonomy" id="1196019"/>
    <lineage>
        <taxon>Bacteria</taxon>
        <taxon>Pseudomonadati</taxon>
        <taxon>Bacteroidota</taxon>
        <taxon>Sphingobacteriia</taxon>
        <taxon>Sphingobacteriales</taxon>
        <taxon>Sphingobacteriaceae</taxon>
        <taxon>Mucilaginibacter</taxon>
    </lineage>
</organism>
<evidence type="ECO:0000313" key="3">
    <source>
        <dbReference type="Proteomes" id="UP001501436"/>
    </source>
</evidence>
<dbReference type="Proteomes" id="UP001501436">
    <property type="component" value="Unassembled WGS sequence"/>
</dbReference>
<keyword evidence="1" id="KW-0732">Signal</keyword>
<keyword evidence="3" id="KW-1185">Reference proteome</keyword>
<evidence type="ECO:0008006" key="4">
    <source>
        <dbReference type="Google" id="ProtNLM"/>
    </source>
</evidence>
<sequence>MLLFLGLCSSQLASAQALDLGFNALGFFDNREYKGYANRSRTYSGTRFAFDLGLHLDSNNRFVAGLNGLHEFGARPFFGKIDPVMYYQYTGQRWQFNAGAFPREGLVSDFPRALLNDTLRYFRPNVEGLLARYQHGRFTTTVFIDWMSRQTATDREQFLFGSSGGLAPGDDGVIFGKYFVYMFHDAGAAVLRPDDRLSDNGAAQFRIGLDLSRKQHFLDSLSLEAGGMFSFERTRGLGGWRTPKGFVASAYLAYRRFALFDEFYQGEGHNLIHGDRYFSQRFYNRLDVIFTPFLFRGIKGQFIFSFHQSPQGAGSNQQAFRITYDLGRRTLLRLRPDL</sequence>
<comment type="caution">
    <text evidence="2">The sequence shown here is derived from an EMBL/GenBank/DDBJ whole genome shotgun (WGS) entry which is preliminary data.</text>
</comment>
<protein>
    <recommendedName>
        <fullName evidence="4">Porin</fullName>
    </recommendedName>
</protein>